<dbReference type="Gene3D" id="3.40.50.300">
    <property type="entry name" value="P-loop containing nucleotide triphosphate hydrolases"/>
    <property type="match status" value="1"/>
</dbReference>
<dbReference type="GeneID" id="72065525"/>
<dbReference type="InterPro" id="IPR000795">
    <property type="entry name" value="T_Tr_GTP-bd_dom"/>
</dbReference>
<gene>
    <name evidence="6" type="ORF">JDV02_003568</name>
</gene>
<feature type="region of interest" description="Disordered" evidence="4">
    <location>
        <begin position="613"/>
        <end position="647"/>
    </location>
</feature>
<keyword evidence="2" id="KW-0547">Nucleotide-binding</keyword>
<dbReference type="SUPFAM" id="SSF52540">
    <property type="entry name" value="P-loop containing nucleoside triphosphate hydrolases"/>
    <property type="match status" value="1"/>
</dbReference>
<dbReference type="InterPro" id="IPR009000">
    <property type="entry name" value="Transl_B-barrel_sf"/>
</dbReference>
<dbReference type="CDD" id="cd03708">
    <property type="entry name" value="GTPBP_III"/>
    <property type="match status" value="1"/>
</dbReference>
<keyword evidence="3" id="KW-0342">GTP-binding</keyword>
<dbReference type="PROSITE" id="PS51722">
    <property type="entry name" value="G_TR_2"/>
    <property type="match status" value="1"/>
</dbReference>
<evidence type="ECO:0000256" key="4">
    <source>
        <dbReference type="SAM" id="MobiDB-lite"/>
    </source>
</evidence>
<name>A0A9Q8V8J6_9HYPO</name>
<sequence>MSSKTIKAQPHEKRKGESALSDFAEYVEQQQNLRFPASRRTAAADATASADAGEHHEELDELFDNLDLADTAPRIPLRDLLLAIDDDDGAHKRLRDLVAERIDEGMGETVFEIGYENNGDSMQLSVDEWNRAYARLMAAAKGAGADCELLLTKNVGGEVEAASTAAKTSKDTACSGKILIRRVPATVEDVIETRIAVVGNVDAGKSSMLGVLVKGDLDDGRGKARVNLFRHKHEMETGRTSSVGMEIMGFDSVGRVITSDTPGRKLSWEDIGKRSAKVITFTDLAGHEKYLRTTVFGLLSSSPNYCLLMVAANNGLVGMSKEHLGIALALNVPVMVVVTKIDICPPNILEETITQITKIMRSPGARKVPTFIKNREECINTATQFVSHRICPVFQVSNVTGENLDLVRTFLNILPHHGRYNSDAPFEFHINDTFSVPFTGTVVSGIVKSGVAHEGDNILIGPDSLGQFIPTAIRSIERKRIRVPAASAGQSASFALKKVKRKDVRKGMVVLPKLEGQPAPKVHREFIAEVLILSHATTIKNKYQAMLHVGPVSQTCAIIDIDRELIRTGDRATVAFRFVQRPEYLAPGDRLLFREGRTKGLGIVKAVGYDPKHPLMGRAANGAAEEEEGGAKGGDQPQGGKEAAAGS</sequence>
<dbReference type="GO" id="GO:0003924">
    <property type="term" value="F:GTPase activity"/>
    <property type="evidence" value="ECO:0007669"/>
    <property type="project" value="InterPro"/>
</dbReference>
<dbReference type="EMBL" id="CP086356">
    <property type="protein sequence ID" value="UNI17195.1"/>
    <property type="molecule type" value="Genomic_DNA"/>
</dbReference>
<dbReference type="RefSeq" id="XP_047840676.1">
    <property type="nucleotide sequence ID" value="XM_047984701.1"/>
</dbReference>
<reference evidence="6" key="1">
    <citation type="submission" date="2021-11" db="EMBL/GenBank/DDBJ databases">
        <title>Purpureocillium_takamizusanense_genome.</title>
        <authorList>
            <person name="Nguyen N.-H."/>
        </authorList>
    </citation>
    <scope>NUCLEOTIDE SEQUENCE</scope>
    <source>
        <strain evidence="6">PT3</strain>
    </source>
</reference>
<keyword evidence="7" id="KW-1185">Reference proteome</keyword>
<organism evidence="6 7">
    <name type="scientific">Purpureocillium takamizusanense</name>
    <dbReference type="NCBI Taxonomy" id="2060973"/>
    <lineage>
        <taxon>Eukaryota</taxon>
        <taxon>Fungi</taxon>
        <taxon>Dikarya</taxon>
        <taxon>Ascomycota</taxon>
        <taxon>Pezizomycotina</taxon>
        <taxon>Sordariomycetes</taxon>
        <taxon>Hypocreomycetidae</taxon>
        <taxon>Hypocreales</taxon>
        <taxon>Ophiocordycipitaceae</taxon>
        <taxon>Purpureocillium</taxon>
    </lineage>
</organism>
<dbReference type="GO" id="GO:0003746">
    <property type="term" value="F:translation elongation factor activity"/>
    <property type="evidence" value="ECO:0007669"/>
    <property type="project" value="TreeGrafter"/>
</dbReference>
<dbReference type="InterPro" id="IPR027417">
    <property type="entry name" value="P-loop_NTPase"/>
</dbReference>
<dbReference type="GO" id="GO:0005525">
    <property type="term" value="F:GTP binding"/>
    <property type="evidence" value="ECO:0007669"/>
    <property type="project" value="UniProtKB-KW"/>
</dbReference>
<evidence type="ECO:0000313" key="6">
    <source>
        <dbReference type="EMBL" id="UNI17195.1"/>
    </source>
</evidence>
<protein>
    <recommendedName>
        <fullName evidence="5">Tr-type G domain-containing protein</fullName>
    </recommendedName>
</protein>
<feature type="region of interest" description="Disordered" evidence="4">
    <location>
        <begin position="34"/>
        <end position="54"/>
    </location>
</feature>
<evidence type="ECO:0000313" key="7">
    <source>
        <dbReference type="Proteomes" id="UP000829364"/>
    </source>
</evidence>
<comment type="similarity">
    <text evidence="1">Belongs to the TRAFAC class translation factor GTPase superfamily. Classic translation factor GTPase family. EF-Tu/EF-1A subfamily.</text>
</comment>
<dbReference type="InterPro" id="IPR035531">
    <property type="entry name" value="GTPBP1-like"/>
</dbReference>
<accession>A0A9Q8V8J6</accession>
<dbReference type="Pfam" id="PF00009">
    <property type="entry name" value="GTP_EFTU"/>
    <property type="match status" value="1"/>
</dbReference>
<evidence type="ECO:0000256" key="2">
    <source>
        <dbReference type="ARBA" id="ARBA00022741"/>
    </source>
</evidence>
<dbReference type="SUPFAM" id="SSF50465">
    <property type="entry name" value="EF-Tu/eEF-1alpha/eIF2-gamma C-terminal domain"/>
    <property type="match status" value="1"/>
</dbReference>
<dbReference type="Proteomes" id="UP000829364">
    <property type="component" value="Chromosome 3"/>
</dbReference>
<dbReference type="InterPro" id="IPR009001">
    <property type="entry name" value="Transl_elong_EF1A/Init_IF2_C"/>
</dbReference>
<dbReference type="OrthoDB" id="248233at2759"/>
<dbReference type="PANTHER" id="PTHR43721:SF9">
    <property type="entry name" value="GTP-BINDING PROTEIN 1"/>
    <property type="match status" value="1"/>
</dbReference>
<proteinExistence type="inferred from homology"/>
<feature type="compositionally biased region" description="Low complexity" evidence="4">
    <location>
        <begin position="38"/>
        <end position="51"/>
    </location>
</feature>
<feature type="domain" description="Tr-type G" evidence="5">
    <location>
        <begin position="190"/>
        <end position="423"/>
    </location>
</feature>
<dbReference type="FunFam" id="2.40.30.10:FF:000014">
    <property type="entry name" value="Probable GTP-binding protein 1"/>
    <property type="match status" value="1"/>
</dbReference>
<dbReference type="InterPro" id="IPR004161">
    <property type="entry name" value="EFTu-like_2"/>
</dbReference>
<dbReference type="CDD" id="cd03694">
    <property type="entry name" value="GTPBP_II"/>
    <property type="match status" value="1"/>
</dbReference>
<dbReference type="FunFam" id="3.40.50.300:FF:000091">
    <property type="entry name" value="Probable GTP-binding protein 1"/>
    <property type="match status" value="1"/>
</dbReference>
<evidence type="ECO:0000256" key="3">
    <source>
        <dbReference type="ARBA" id="ARBA00023134"/>
    </source>
</evidence>
<dbReference type="InterPro" id="IPR050055">
    <property type="entry name" value="EF-Tu_GTPase"/>
</dbReference>
<evidence type="ECO:0000259" key="5">
    <source>
        <dbReference type="PROSITE" id="PS51722"/>
    </source>
</evidence>
<dbReference type="CDD" id="cd04165">
    <property type="entry name" value="GTPBP1_like"/>
    <property type="match status" value="1"/>
</dbReference>
<dbReference type="KEGG" id="ptkz:JDV02_003568"/>
<dbReference type="Gene3D" id="2.40.30.10">
    <property type="entry name" value="Translation factors"/>
    <property type="match status" value="2"/>
</dbReference>
<dbReference type="AlphaFoldDB" id="A0A9Q8V8J6"/>
<evidence type="ECO:0000256" key="1">
    <source>
        <dbReference type="ARBA" id="ARBA00007249"/>
    </source>
</evidence>
<dbReference type="Pfam" id="PF03144">
    <property type="entry name" value="GTP_EFTU_D2"/>
    <property type="match status" value="1"/>
</dbReference>
<dbReference type="SUPFAM" id="SSF50447">
    <property type="entry name" value="Translation proteins"/>
    <property type="match status" value="1"/>
</dbReference>
<feature type="region of interest" description="Disordered" evidence="4">
    <location>
        <begin position="1"/>
        <end position="22"/>
    </location>
</feature>
<dbReference type="PANTHER" id="PTHR43721">
    <property type="entry name" value="ELONGATION FACTOR TU-RELATED"/>
    <property type="match status" value="1"/>
</dbReference>